<comment type="caution">
    <text evidence="15">The sequence shown here is derived from an EMBL/GenBank/DDBJ whole genome shotgun (WGS) entry which is preliminary data.</text>
</comment>
<dbReference type="CDD" id="cd07987">
    <property type="entry name" value="LPLAT_MGAT-like"/>
    <property type="match status" value="1"/>
</dbReference>
<dbReference type="PANTHER" id="PTHR12317">
    <property type="entry name" value="DIACYLGLYCEROL O-ACYLTRANSFERASE"/>
    <property type="match status" value="1"/>
</dbReference>
<evidence type="ECO:0000256" key="8">
    <source>
        <dbReference type="ARBA" id="ARBA00022692"/>
    </source>
</evidence>
<evidence type="ECO:0000313" key="16">
    <source>
        <dbReference type="Proteomes" id="UP000663852"/>
    </source>
</evidence>
<evidence type="ECO:0000256" key="6">
    <source>
        <dbReference type="ARBA" id="ARBA00022516"/>
    </source>
</evidence>
<evidence type="ECO:0000256" key="9">
    <source>
        <dbReference type="ARBA" id="ARBA00022798"/>
    </source>
</evidence>
<dbReference type="Pfam" id="PF03982">
    <property type="entry name" value="DAGAT"/>
    <property type="match status" value="1"/>
</dbReference>
<evidence type="ECO:0000256" key="13">
    <source>
        <dbReference type="ARBA" id="ARBA00023136"/>
    </source>
</evidence>
<dbReference type="EC" id="2.3.1.20" evidence="5"/>
<keyword evidence="8" id="KW-0812">Transmembrane</keyword>
<comment type="subcellular location">
    <subcellularLocation>
        <location evidence="1">Endoplasmic reticulum membrane</location>
        <topology evidence="1">Multi-pass membrane protein</topology>
    </subcellularLocation>
</comment>
<evidence type="ECO:0000256" key="3">
    <source>
        <dbReference type="ARBA" id="ARBA00005189"/>
    </source>
</evidence>
<evidence type="ECO:0000256" key="14">
    <source>
        <dbReference type="ARBA" id="ARBA00023315"/>
    </source>
</evidence>
<keyword evidence="13" id="KW-0472">Membrane</keyword>
<dbReference type="SUPFAM" id="SSF69593">
    <property type="entry name" value="Glycerol-3-phosphate (1)-acyltransferase"/>
    <property type="match status" value="1"/>
</dbReference>
<sequence length="252" mass="28858">MYIDQQTPVRGGRWSIRLRQLYIWSIVSNYFPIKLVKTEDLDPSRNYIFGCHPHGTITLGAGINFLTEATHFSTLFPGIRPHLMALHSNFFFPVLRELILGLGECSVSRESCQYFLNGSAGQGNAVIIVCGGMRELYSTEYGKMTFYLKNRKGFIRLSLENGTSLVPVITFGENEHYRLYKNYISNRFIWGRSIIGYLPLRHPVTTVVGKPIHVNQVISPSQIDIDQLHDQYLQAIEELYNTNKAKYGFEHS</sequence>
<keyword evidence="6" id="KW-0444">Lipid biosynthesis</keyword>
<keyword evidence="11" id="KW-1133">Transmembrane helix</keyword>
<keyword evidence="9" id="KW-0319">Glycerol metabolism</keyword>
<dbReference type="EMBL" id="CAJNOJ010000091">
    <property type="protein sequence ID" value="CAF1086269.1"/>
    <property type="molecule type" value="Genomic_DNA"/>
</dbReference>
<keyword evidence="14" id="KW-0012">Acyltransferase</keyword>
<keyword evidence="12" id="KW-0443">Lipid metabolism</keyword>
<dbReference type="GO" id="GO:0005789">
    <property type="term" value="C:endoplasmic reticulum membrane"/>
    <property type="evidence" value="ECO:0007669"/>
    <property type="project" value="UniProtKB-SubCell"/>
</dbReference>
<evidence type="ECO:0000256" key="7">
    <source>
        <dbReference type="ARBA" id="ARBA00022679"/>
    </source>
</evidence>
<protein>
    <recommendedName>
        <fullName evidence="5">diacylglycerol O-acyltransferase</fullName>
        <ecNumber evidence="5">2.3.1.20</ecNumber>
    </recommendedName>
</protein>
<name>A0A814N2C1_ADIRI</name>
<comment type="similarity">
    <text evidence="4">Belongs to the diacylglycerol acyltransferase family.</text>
</comment>
<dbReference type="GO" id="GO:0019432">
    <property type="term" value="P:triglyceride biosynthetic process"/>
    <property type="evidence" value="ECO:0007669"/>
    <property type="project" value="TreeGrafter"/>
</dbReference>
<gene>
    <name evidence="15" type="ORF">EDS130_LOCUS19241</name>
</gene>
<evidence type="ECO:0000256" key="5">
    <source>
        <dbReference type="ARBA" id="ARBA00013244"/>
    </source>
</evidence>
<evidence type="ECO:0000256" key="4">
    <source>
        <dbReference type="ARBA" id="ARBA00005420"/>
    </source>
</evidence>
<dbReference type="Proteomes" id="UP000663852">
    <property type="component" value="Unassembled WGS sequence"/>
</dbReference>
<reference evidence="15" key="1">
    <citation type="submission" date="2021-02" db="EMBL/GenBank/DDBJ databases">
        <authorList>
            <person name="Nowell W R."/>
        </authorList>
    </citation>
    <scope>NUCLEOTIDE SEQUENCE</scope>
</reference>
<proteinExistence type="inferred from homology"/>
<dbReference type="GO" id="GO:0004144">
    <property type="term" value="F:diacylglycerol O-acyltransferase activity"/>
    <property type="evidence" value="ECO:0007669"/>
    <property type="project" value="UniProtKB-EC"/>
</dbReference>
<evidence type="ECO:0000313" key="15">
    <source>
        <dbReference type="EMBL" id="CAF1086269.1"/>
    </source>
</evidence>
<organism evidence="15 16">
    <name type="scientific">Adineta ricciae</name>
    <name type="common">Rotifer</name>
    <dbReference type="NCBI Taxonomy" id="249248"/>
    <lineage>
        <taxon>Eukaryota</taxon>
        <taxon>Metazoa</taxon>
        <taxon>Spiralia</taxon>
        <taxon>Gnathifera</taxon>
        <taxon>Rotifera</taxon>
        <taxon>Eurotatoria</taxon>
        <taxon>Bdelloidea</taxon>
        <taxon>Adinetida</taxon>
        <taxon>Adinetidae</taxon>
        <taxon>Adineta</taxon>
    </lineage>
</organism>
<dbReference type="OrthoDB" id="264532at2759"/>
<dbReference type="PANTHER" id="PTHR12317:SF0">
    <property type="entry name" value="ACYLTRANSFERASE"/>
    <property type="match status" value="1"/>
</dbReference>
<accession>A0A814N2C1</accession>
<comment type="pathway">
    <text evidence="2">Glycerolipid metabolism; triacylglycerol biosynthesis.</text>
</comment>
<keyword evidence="7" id="KW-0808">Transferase</keyword>
<evidence type="ECO:0000256" key="10">
    <source>
        <dbReference type="ARBA" id="ARBA00022824"/>
    </source>
</evidence>
<keyword evidence="10" id="KW-0256">Endoplasmic reticulum</keyword>
<evidence type="ECO:0000256" key="1">
    <source>
        <dbReference type="ARBA" id="ARBA00004477"/>
    </source>
</evidence>
<dbReference type="GO" id="GO:0006071">
    <property type="term" value="P:glycerol metabolic process"/>
    <property type="evidence" value="ECO:0007669"/>
    <property type="project" value="UniProtKB-KW"/>
</dbReference>
<dbReference type="AlphaFoldDB" id="A0A814N2C1"/>
<dbReference type="InterPro" id="IPR007130">
    <property type="entry name" value="DAGAT"/>
</dbReference>
<evidence type="ECO:0000256" key="2">
    <source>
        <dbReference type="ARBA" id="ARBA00004771"/>
    </source>
</evidence>
<comment type="pathway">
    <text evidence="3">Lipid metabolism.</text>
</comment>
<evidence type="ECO:0000256" key="12">
    <source>
        <dbReference type="ARBA" id="ARBA00023098"/>
    </source>
</evidence>
<evidence type="ECO:0000256" key="11">
    <source>
        <dbReference type="ARBA" id="ARBA00022989"/>
    </source>
</evidence>